<dbReference type="CDD" id="cd19946">
    <property type="entry name" value="GlpA-like_Fer2_BFD-like"/>
    <property type="match status" value="1"/>
</dbReference>
<feature type="domain" description="FAD dependent oxidoreductase" evidence="1">
    <location>
        <begin position="4"/>
        <end position="352"/>
    </location>
</feature>
<dbReference type="Pfam" id="PF04324">
    <property type="entry name" value="Fer2_BFD"/>
    <property type="match status" value="1"/>
</dbReference>
<dbReference type="Proteomes" id="UP001056708">
    <property type="component" value="Chromosome"/>
</dbReference>
<keyword evidence="4" id="KW-1185">Reference proteome</keyword>
<protein>
    <submittedName>
        <fullName evidence="3">NAD(P)/FAD-dependent oxidoreductase</fullName>
    </submittedName>
</protein>
<dbReference type="Gene3D" id="1.10.10.1100">
    <property type="entry name" value="BFD-like [2Fe-2S]-binding domain"/>
    <property type="match status" value="1"/>
</dbReference>
<name>A0ABY5AP99_9CYAN</name>
<dbReference type="InterPro" id="IPR036188">
    <property type="entry name" value="FAD/NAD-bd_sf"/>
</dbReference>
<dbReference type="Gene3D" id="3.30.9.10">
    <property type="entry name" value="D-Amino Acid Oxidase, subunit A, domain 2"/>
    <property type="match status" value="1"/>
</dbReference>
<dbReference type="Gene3D" id="3.50.50.60">
    <property type="entry name" value="FAD/NAD(P)-binding domain"/>
    <property type="match status" value="1"/>
</dbReference>
<evidence type="ECO:0000313" key="4">
    <source>
        <dbReference type="Proteomes" id="UP001056708"/>
    </source>
</evidence>
<proteinExistence type="predicted"/>
<dbReference type="InterPro" id="IPR052745">
    <property type="entry name" value="G3P_Oxidase/Oxidoreductase"/>
</dbReference>
<dbReference type="EMBL" id="CP098611">
    <property type="protein sequence ID" value="USR90606.1"/>
    <property type="molecule type" value="Genomic_DNA"/>
</dbReference>
<dbReference type="PANTHER" id="PTHR42720">
    <property type="entry name" value="GLYCEROL-3-PHOSPHATE DEHYDROGENASE"/>
    <property type="match status" value="1"/>
</dbReference>
<feature type="domain" description="BFD-like [2Fe-2S]-binding" evidence="2">
    <location>
        <begin position="398"/>
        <end position="450"/>
    </location>
</feature>
<dbReference type="PANTHER" id="PTHR42720:SF1">
    <property type="entry name" value="GLYCEROL 3-PHOSPHATE OXIDASE"/>
    <property type="match status" value="1"/>
</dbReference>
<dbReference type="InterPro" id="IPR007419">
    <property type="entry name" value="BFD-like_2Fe2S-bd_dom"/>
</dbReference>
<organism evidence="3 4">
    <name type="scientific">Phormidium yuhuli AB48</name>
    <dbReference type="NCBI Taxonomy" id="2940671"/>
    <lineage>
        <taxon>Bacteria</taxon>
        <taxon>Bacillati</taxon>
        <taxon>Cyanobacteriota</taxon>
        <taxon>Cyanophyceae</taxon>
        <taxon>Oscillatoriophycideae</taxon>
        <taxon>Oscillatoriales</taxon>
        <taxon>Oscillatoriaceae</taxon>
        <taxon>Phormidium</taxon>
        <taxon>Phormidium yuhuli</taxon>
    </lineage>
</organism>
<dbReference type="Pfam" id="PF01266">
    <property type="entry name" value="DAO"/>
    <property type="match status" value="1"/>
</dbReference>
<dbReference type="SUPFAM" id="SSF54373">
    <property type="entry name" value="FAD-linked reductases, C-terminal domain"/>
    <property type="match status" value="1"/>
</dbReference>
<evidence type="ECO:0000259" key="1">
    <source>
        <dbReference type="Pfam" id="PF01266"/>
    </source>
</evidence>
<evidence type="ECO:0000259" key="2">
    <source>
        <dbReference type="Pfam" id="PF04324"/>
    </source>
</evidence>
<sequence length="480" mass="51886">MVYDVLIIGGGVIGCTIARELSRYAITTALIEKEGEVGFGTSKANSGIIHGGHHGPPETLKGQLEWEGNQQWDTLCEELGFGFKRIGELTVAMAEDQLATLEKLQDYGTRKGVPGLELWDGDRIQAEEPHISEEAIAALYAPTTGVINPYEACFGLAENAVLNGVALKCDRPVTGIRQEGETWIVETPQETLQGRFILNAAGLYADKIAEMAGVGSFRIRPRKGEEYLLDKRLQGFVKRVIFPCPTAVSKGILVIPTYDGTLMVGPTAEYVDSKEDLTTTAAGGQNVFSHVTQVVPGISPRDCIAEFAGLRAVTDSEDFIIGPSAKRGFINVAGIQSPGLTAAPAIATLLVEILRDEGLSLTHSDDFIPTIPKPIHFASLSTEEQMELAAKDPSYGRIVCRCEFISEGEIRDSIRRGASTLDGIKFRTRAGMGRCQGGFCTGRCMELIQEELGIPLTAITKRGGDSWVARPRHEEVSQSC</sequence>
<dbReference type="RefSeq" id="WP_252662631.1">
    <property type="nucleotide sequence ID" value="NZ_CP098611.1"/>
</dbReference>
<accession>A0ABY5AP99</accession>
<reference evidence="3" key="1">
    <citation type="submission" date="2022-06" db="EMBL/GenBank/DDBJ databases">
        <title>Genome sequence of Phormidium yuhuli AB48 isolated from an industrial photobioreactor environment.</title>
        <authorList>
            <person name="Qiu Y."/>
            <person name="Noonan A.J.C."/>
            <person name="Dofher K."/>
            <person name="Koch M."/>
            <person name="Kieft B."/>
            <person name="Lin X."/>
            <person name="Ziels R.M."/>
            <person name="Hallam S.J."/>
        </authorList>
    </citation>
    <scope>NUCLEOTIDE SEQUENCE</scope>
    <source>
        <strain evidence="3">AB48</strain>
    </source>
</reference>
<evidence type="ECO:0000313" key="3">
    <source>
        <dbReference type="EMBL" id="USR90606.1"/>
    </source>
</evidence>
<dbReference type="InterPro" id="IPR006076">
    <property type="entry name" value="FAD-dep_OxRdtase"/>
</dbReference>
<dbReference type="InterPro" id="IPR041854">
    <property type="entry name" value="BFD-like_2Fe2S-bd_dom_sf"/>
</dbReference>
<dbReference type="SUPFAM" id="SSF51905">
    <property type="entry name" value="FAD/NAD(P)-binding domain"/>
    <property type="match status" value="1"/>
</dbReference>
<gene>
    <name evidence="3" type="ORF">NEA10_17510</name>
</gene>